<organism evidence="1 2">
    <name type="scientific">Bacillus pumilus (strain SAFR-032)</name>
    <dbReference type="NCBI Taxonomy" id="315750"/>
    <lineage>
        <taxon>Bacteria</taxon>
        <taxon>Bacillati</taxon>
        <taxon>Bacillota</taxon>
        <taxon>Bacilli</taxon>
        <taxon>Bacillales</taxon>
        <taxon>Bacillaceae</taxon>
        <taxon>Bacillus</taxon>
    </lineage>
</organism>
<name>A8FHV2_BACP2</name>
<proteinExistence type="predicted"/>
<accession>A8FHV2</accession>
<gene>
    <name evidence="1" type="ordered locus">BPUM_3165</name>
</gene>
<reference evidence="1 2" key="1">
    <citation type="journal article" date="2007" name="PLoS ONE">
        <title>Paradoxical DNA repair and peroxide resistance gene conservation in Bacillus pumilus SAFR-032.</title>
        <authorList>
            <person name="Gioia J."/>
            <person name="Yerrapragada S."/>
            <person name="Qin X."/>
            <person name="Jiang H."/>
            <person name="Igboeli O.C."/>
            <person name="Muzny D."/>
            <person name="Dugan-Rocha S."/>
            <person name="Ding Y."/>
            <person name="Hawes A."/>
            <person name="Liu W."/>
            <person name="Perez L."/>
            <person name="Kovar C."/>
            <person name="Dinh H."/>
            <person name="Lee S."/>
            <person name="Nazareth L."/>
            <person name="Blyth P."/>
            <person name="Holder M."/>
            <person name="Buhay C."/>
            <person name="Tirumalai M.R."/>
            <person name="Liu Y."/>
            <person name="Dasgupta I."/>
            <person name="Bokhetache L."/>
            <person name="Fujita M."/>
            <person name="Karouia F."/>
            <person name="Eswara Moorthy P."/>
            <person name="Siefert J."/>
            <person name="Uzman A."/>
            <person name="Buzumbo P."/>
            <person name="Verma A."/>
            <person name="Zwiya H."/>
            <person name="McWilliams B.D."/>
            <person name="Olowu A."/>
            <person name="Clinkenbeard K.D."/>
            <person name="Newcombe D."/>
            <person name="Golebiewski L."/>
            <person name="Petrosino J.F."/>
            <person name="Nicholson W.L."/>
            <person name="Fox G.E."/>
            <person name="Venkateswaran K."/>
            <person name="Highlander S.K."/>
            <person name="Weinstock G.M."/>
        </authorList>
    </citation>
    <scope>NUCLEOTIDE SEQUENCE [LARGE SCALE GENOMIC DNA]</scope>
    <source>
        <strain evidence="1 2">SAFR-032</strain>
    </source>
</reference>
<reference evidence="1 2" key="3">
    <citation type="journal article" date="2013" name="PLoS ONE">
        <title>Candidate genes that may be responsible for the unusual resistances exhibited by Bacillus pumilus SAFR-032 spores.</title>
        <authorList>
            <person name="Tirumalai M.R."/>
            <person name="Rastogi R."/>
            <person name="Zamani N."/>
            <person name="O'Bryant Williams E."/>
            <person name="Allen S."/>
            <person name="Diouf F."/>
            <person name="Kwende S."/>
            <person name="Weinstock G.M."/>
            <person name="Venkateswaran K.J."/>
            <person name="Fox G.E."/>
        </authorList>
    </citation>
    <scope>NUCLEOTIDE SEQUENCE [LARGE SCALE GENOMIC DNA]</scope>
    <source>
        <strain evidence="1 2">SAFR-032</strain>
    </source>
</reference>
<dbReference type="AlphaFoldDB" id="A8FHV2"/>
<dbReference type="HOGENOM" id="CLU_3340275_0_0_9"/>
<keyword evidence="2" id="KW-1185">Reference proteome</keyword>
<dbReference type="EMBL" id="CP000813">
    <property type="protein sequence ID" value="ABV63819.1"/>
    <property type="molecule type" value="Genomic_DNA"/>
</dbReference>
<reference evidence="1 2" key="2">
    <citation type="journal article" date="2013" name="Extremophiles">
        <title>An ICEBs1-like element may be associated with the extreme radiation and desiccation resistance of Bacillus pumilus SAFR-032 spores.</title>
        <authorList>
            <person name="Tirumalai M.R."/>
            <person name="Fox G.E."/>
        </authorList>
    </citation>
    <scope>NUCLEOTIDE SEQUENCE [LARGE SCALE GENOMIC DNA]</scope>
    <source>
        <strain evidence="1 2">SAFR-032</strain>
    </source>
</reference>
<sequence length="37" mass="4330">MPFSIVYPHLLVLLRKAQTSVQLNAQAEYPQKIKYLK</sequence>
<evidence type="ECO:0000313" key="2">
    <source>
        <dbReference type="Proteomes" id="UP000001355"/>
    </source>
</evidence>
<evidence type="ECO:0000313" key="1">
    <source>
        <dbReference type="EMBL" id="ABV63819.1"/>
    </source>
</evidence>
<dbReference type="KEGG" id="bpu:BPUM_3165"/>
<dbReference type="Proteomes" id="UP000001355">
    <property type="component" value="Chromosome"/>
</dbReference>
<dbReference type="STRING" id="315750.BPUM_3165"/>
<protein>
    <submittedName>
        <fullName evidence="1">Uncharacterized protein</fullName>
    </submittedName>
</protein>